<dbReference type="Proteomes" id="UP000027980">
    <property type="component" value="Chromosome"/>
</dbReference>
<dbReference type="GeneID" id="34222921"/>
<evidence type="ECO:0000259" key="1">
    <source>
        <dbReference type="Pfam" id="PF09992"/>
    </source>
</evidence>
<gene>
    <name evidence="2" type="ORF">GZ22_15770</name>
</gene>
<dbReference type="PANTHER" id="PTHR40446:SF2">
    <property type="entry name" value="N-ACETYLGLUCOSAMINE-1-PHOSPHODIESTER ALPHA-N-ACETYLGLUCOSAMINIDASE"/>
    <property type="match status" value="1"/>
</dbReference>
<dbReference type="AlphaFoldDB" id="A0A075LP95"/>
<dbReference type="Pfam" id="PF09992">
    <property type="entry name" value="NAGPA"/>
    <property type="match status" value="1"/>
</dbReference>
<sequence length="272" mass="31069">MKQPLKIGLICLTLLLSFVILPINLSPSTYDKTKVVFNSYDYNDSLYYVTKIYYQNEIGKTSPVKKAYANDGFGKGLEEVLSFSERQGPSVAINASVFNPEKGEAYGIQMKEGEFQRENSDLGNSWLLGSDHAGRLYTFQSRAADNEIETKNIVNTWQGFFPLVVDGEWKNYYRSYSIPNIRIDNPRQIIMQDYYNNTYIYTFDGRTEQNSGITYTDFYHIIKNKIKYIRVAYVLDGGGSTSLVLDGKAKNDLIGTSKEKDGRKVADFIYFD</sequence>
<dbReference type="OrthoDB" id="9816453at2"/>
<name>A0A075LP95_9BACI</name>
<proteinExistence type="predicted"/>
<organism evidence="2 3">
    <name type="scientific">Terribacillus saccharophilus</name>
    <dbReference type="NCBI Taxonomy" id="361277"/>
    <lineage>
        <taxon>Bacteria</taxon>
        <taxon>Bacillati</taxon>
        <taxon>Bacillota</taxon>
        <taxon>Bacilli</taxon>
        <taxon>Bacillales</taxon>
        <taxon>Bacillaceae</taxon>
        <taxon>Terribacillus</taxon>
    </lineage>
</organism>
<protein>
    <recommendedName>
        <fullName evidence="1">Phosphodiester glycosidase domain-containing protein</fullName>
    </recommendedName>
</protein>
<dbReference type="InterPro" id="IPR018711">
    <property type="entry name" value="NAGPA"/>
</dbReference>
<accession>A0A075LP95</accession>
<evidence type="ECO:0000313" key="3">
    <source>
        <dbReference type="Proteomes" id="UP000027980"/>
    </source>
</evidence>
<reference evidence="2 3" key="1">
    <citation type="submission" date="2014-07" db="EMBL/GenBank/DDBJ databases">
        <title>Complete genome sequence of a moderately halophilic bacterium Terribacillus aidingensis MP602, isolated from Cryptomeria fortunei in Tianmu mountain in China.</title>
        <authorList>
            <person name="Wang Y."/>
            <person name="Lu P."/>
            <person name="Zhang L."/>
        </authorList>
    </citation>
    <scope>NUCLEOTIDE SEQUENCE [LARGE SCALE GENOMIC DNA]</scope>
    <source>
        <strain evidence="2 3">MP602</strain>
    </source>
</reference>
<dbReference type="PANTHER" id="PTHR40446">
    <property type="entry name" value="N-ACETYLGLUCOSAMINE-1-PHOSPHODIESTER ALPHA-N-ACETYLGLUCOSAMINIDASE"/>
    <property type="match status" value="1"/>
</dbReference>
<dbReference type="HOGENOM" id="CLU_1022811_0_0_9"/>
<dbReference type="EMBL" id="CP008876">
    <property type="protein sequence ID" value="AIF67946.1"/>
    <property type="molecule type" value="Genomic_DNA"/>
</dbReference>
<evidence type="ECO:0000313" key="2">
    <source>
        <dbReference type="EMBL" id="AIF67946.1"/>
    </source>
</evidence>
<dbReference type="RefSeq" id="WP_038564272.1">
    <property type="nucleotide sequence ID" value="NZ_CP008876.1"/>
</dbReference>
<feature type="domain" description="Phosphodiester glycosidase" evidence="1">
    <location>
        <begin position="89"/>
        <end position="271"/>
    </location>
</feature>
<dbReference type="KEGG" id="tap:GZ22_15770"/>